<dbReference type="PANTHER" id="PTHR10159:SF511">
    <property type="entry name" value="DUAL SPECIFICITY PROTEIN PHOSPHATASE 1"/>
    <property type="match status" value="1"/>
</dbReference>
<dbReference type="OrthoDB" id="10252009at2759"/>
<evidence type="ECO:0000256" key="4">
    <source>
        <dbReference type="ARBA" id="ARBA00022912"/>
    </source>
</evidence>
<evidence type="ECO:0000259" key="5">
    <source>
        <dbReference type="PROSITE" id="PS50054"/>
    </source>
</evidence>
<evidence type="ECO:0000256" key="3">
    <source>
        <dbReference type="ARBA" id="ARBA00022801"/>
    </source>
</evidence>
<evidence type="ECO:0000313" key="8">
    <source>
        <dbReference type="Proteomes" id="UP000292702"/>
    </source>
</evidence>
<gene>
    <name evidence="7" type="ORF">EIP91_009546</name>
</gene>
<evidence type="ECO:0000256" key="1">
    <source>
        <dbReference type="ARBA" id="ARBA00008601"/>
    </source>
</evidence>
<protein>
    <recommendedName>
        <fullName evidence="2">protein-tyrosine-phosphatase</fullName>
        <ecNumber evidence="2">3.1.3.48</ecNumber>
    </recommendedName>
</protein>
<dbReference type="InterPro" id="IPR029021">
    <property type="entry name" value="Prot-tyrosine_phosphatase-like"/>
</dbReference>
<dbReference type="Pfam" id="PF00782">
    <property type="entry name" value="DSPc"/>
    <property type="match status" value="1"/>
</dbReference>
<dbReference type="EMBL" id="RWJN01000549">
    <property type="protein sequence ID" value="TCD60753.1"/>
    <property type="molecule type" value="Genomic_DNA"/>
</dbReference>
<dbReference type="GO" id="GO:0008330">
    <property type="term" value="F:protein tyrosine/threonine phosphatase activity"/>
    <property type="evidence" value="ECO:0007669"/>
    <property type="project" value="TreeGrafter"/>
</dbReference>
<dbReference type="Gene3D" id="3.90.190.10">
    <property type="entry name" value="Protein tyrosine phosphatase superfamily"/>
    <property type="match status" value="1"/>
</dbReference>
<comment type="similarity">
    <text evidence="1">Belongs to the protein-tyrosine phosphatase family. Non-receptor class dual specificity subfamily.</text>
</comment>
<feature type="domain" description="Tyrosine-protein phosphatase" evidence="5">
    <location>
        <begin position="21"/>
        <end position="161"/>
    </location>
</feature>
<organism evidence="7 8">
    <name type="scientific">Steccherinum ochraceum</name>
    <dbReference type="NCBI Taxonomy" id="92696"/>
    <lineage>
        <taxon>Eukaryota</taxon>
        <taxon>Fungi</taxon>
        <taxon>Dikarya</taxon>
        <taxon>Basidiomycota</taxon>
        <taxon>Agaricomycotina</taxon>
        <taxon>Agaricomycetes</taxon>
        <taxon>Polyporales</taxon>
        <taxon>Steccherinaceae</taxon>
        <taxon>Steccherinum</taxon>
    </lineage>
</organism>
<comment type="caution">
    <text evidence="7">The sequence shown here is derived from an EMBL/GenBank/DDBJ whole genome shotgun (WGS) entry which is preliminary data.</text>
</comment>
<dbReference type="GO" id="GO:0005737">
    <property type="term" value="C:cytoplasm"/>
    <property type="evidence" value="ECO:0007669"/>
    <property type="project" value="TreeGrafter"/>
</dbReference>
<proteinExistence type="inferred from homology"/>
<evidence type="ECO:0000256" key="2">
    <source>
        <dbReference type="ARBA" id="ARBA00013064"/>
    </source>
</evidence>
<evidence type="ECO:0000313" key="7">
    <source>
        <dbReference type="EMBL" id="TCD60753.1"/>
    </source>
</evidence>
<dbReference type="Proteomes" id="UP000292702">
    <property type="component" value="Unassembled WGS sequence"/>
</dbReference>
<dbReference type="InterPro" id="IPR000387">
    <property type="entry name" value="Tyr_Pase_dom"/>
</dbReference>
<reference evidence="7 8" key="1">
    <citation type="submission" date="2018-11" db="EMBL/GenBank/DDBJ databases">
        <title>Genome assembly of Steccherinum ochraceum LE-BIN_3174, the white-rot fungus of the Steccherinaceae family (The Residual Polyporoid clade, Polyporales, Basidiomycota).</title>
        <authorList>
            <person name="Fedorova T.V."/>
            <person name="Glazunova O.A."/>
            <person name="Landesman E.O."/>
            <person name="Moiseenko K.V."/>
            <person name="Psurtseva N.V."/>
            <person name="Savinova O.S."/>
            <person name="Shakhova N.V."/>
            <person name="Tyazhelova T.V."/>
            <person name="Vasina D.V."/>
        </authorList>
    </citation>
    <scope>NUCLEOTIDE SEQUENCE [LARGE SCALE GENOMIC DNA]</scope>
    <source>
        <strain evidence="7 8">LE-BIN_3174</strain>
    </source>
</reference>
<dbReference type="CDD" id="cd14498">
    <property type="entry name" value="DSP"/>
    <property type="match status" value="1"/>
</dbReference>
<dbReference type="InterPro" id="IPR020422">
    <property type="entry name" value="TYR_PHOSPHATASE_DUAL_dom"/>
</dbReference>
<name>A0A4R0R460_9APHY</name>
<dbReference type="PROSITE" id="PS50054">
    <property type="entry name" value="TYR_PHOSPHATASE_DUAL"/>
    <property type="match status" value="1"/>
</dbReference>
<feature type="domain" description="Tyrosine specific protein phosphatases" evidence="6">
    <location>
        <begin position="81"/>
        <end position="150"/>
    </location>
</feature>
<keyword evidence="8" id="KW-1185">Reference proteome</keyword>
<dbReference type="GO" id="GO:0043409">
    <property type="term" value="P:negative regulation of MAPK cascade"/>
    <property type="evidence" value="ECO:0007669"/>
    <property type="project" value="TreeGrafter"/>
</dbReference>
<dbReference type="SUPFAM" id="SSF52799">
    <property type="entry name" value="(Phosphotyrosine protein) phosphatases II"/>
    <property type="match status" value="1"/>
</dbReference>
<dbReference type="GO" id="GO:0033550">
    <property type="term" value="F:MAP kinase tyrosine phosphatase activity"/>
    <property type="evidence" value="ECO:0007669"/>
    <property type="project" value="TreeGrafter"/>
</dbReference>
<evidence type="ECO:0000259" key="6">
    <source>
        <dbReference type="PROSITE" id="PS50056"/>
    </source>
</evidence>
<dbReference type="AlphaFoldDB" id="A0A4R0R460"/>
<sequence>MAPKRKNANLKGSKPNDTDEAAVEILPYLFLGPRSAATEPFLASHDITHVLSIGATPVSPLPQTITYTRLPLLDSPRASLEKVYDGVAQAINAARDVKGKILVHCSAGMSRSPTVITAYLMKEHGMTLKEALGMVIRKRPAVSPHPGLFVQLKAMELELRGTESLGEVESLPLQRERKMAIFAEGQDAVTS</sequence>
<dbReference type="InterPro" id="IPR016130">
    <property type="entry name" value="Tyr_Pase_AS"/>
</dbReference>
<dbReference type="EC" id="3.1.3.48" evidence="2"/>
<dbReference type="InterPro" id="IPR000340">
    <property type="entry name" value="Dual-sp_phosphatase_cat-dom"/>
</dbReference>
<dbReference type="PROSITE" id="PS50056">
    <property type="entry name" value="TYR_PHOSPHATASE_2"/>
    <property type="match status" value="1"/>
</dbReference>
<dbReference type="STRING" id="92696.A0A4R0R460"/>
<dbReference type="SMART" id="SM00195">
    <property type="entry name" value="DSPc"/>
    <property type="match status" value="1"/>
</dbReference>
<dbReference type="GO" id="GO:0017017">
    <property type="term" value="F:MAP kinase tyrosine/serine/threonine phosphatase activity"/>
    <property type="evidence" value="ECO:0007669"/>
    <property type="project" value="TreeGrafter"/>
</dbReference>
<dbReference type="PANTHER" id="PTHR10159">
    <property type="entry name" value="DUAL SPECIFICITY PROTEIN PHOSPHATASE"/>
    <property type="match status" value="1"/>
</dbReference>
<keyword evidence="3" id="KW-0378">Hydrolase</keyword>
<keyword evidence="4" id="KW-0904">Protein phosphatase</keyword>
<dbReference type="PROSITE" id="PS00383">
    <property type="entry name" value="TYR_PHOSPHATASE_1"/>
    <property type="match status" value="1"/>
</dbReference>
<accession>A0A4R0R460</accession>